<dbReference type="EMBL" id="JAUFQC010000028">
    <property type="protein sequence ID" value="MDN3612633.1"/>
    <property type="molecule type" value="Genomic_DNA"/>
</dbReference>
<evidence type="ECO:0000313" key="1">
    <source>
        <dbReference type="EMBL" id="MDN3612633.1"/>
    </source>
</evidence>
<comment type="caution">
    <text evidence="1">The sequence shown here is derived from an EMBL/GenBank/DDBJ whole genome shotgun (WGS) entry which is preliminary data.</text>
</comment>
<keyword evidence="2" id="KW-1185">Reference proteome</keyword>
<name>A0ABT8C032_9VIBR</name>
<dbReference type="RefSeq" id="WP_290313430.1">
    <property type="nucleotide sequence ID" value="NZ_JAUFQC010000028.1"/>
</dbReference>
<proteinExistence type="predicted"/>
<protein>
    <submittedName>
        <fullName evidence="1">Uncharacterized protein</fullName>
    </submittedName>
</protein>
<reference evidence="2" key="1">
    <citation type="journal article" date="2019" name="Int. J. Syst. Evol. Microbiol.">
        <title>The Global Catalogue of Microorganisms (GCM) 10K type strain sequencing project: providing services to taxonomists for standard genome sequencing and annotation.</title>
        <authorList>
            <consortium name="The Broad Institute Genomics Platform"/>
            <consortium name="The Broad Institute Genome Sequencing Center for Infectious Disease"/>
            <person name="Wu L."/>
            <person name="Ma J."/>
        </authorList>
    </citation>
    <scope>NUCLEOTIDE SEQUENCE [LARGE SCALE GENOMIC DNA]</scope>
    <source>
        <strain evidence="2">CECT 7398</strain>
    </source>
</reference>
<evidence type="ECO:0000313" key="2">
    <source>
        <dbReference type="Proteomes" id="UP001238540"/>
    </source>
</evidence>
<organism evidence="1 2">
    <name type="scientific">Vibrio ostreicida</name>
    <dbReference type="NCBI Taxonomy" id="526588"/>
    <lineage>
        <taxon>Bacteria</taxon>
        <taxon>Pseudomonadati</taxon>
        <taxon>Pseudomonadota</taxon>
        <taxon>Gammaproteobacteria</taxon>
        <taxon>Vibrionales</taxon>
        <taxon>Vibrionaceae</taxon>
        <taxon>Vibrio</taxon>
    </lineage>
</organism>
<accession>A0ABT8C032</accession>
<gene>
    <name evidence="1" type="ORF">QWZ16_23860</name>
</gene>
<sequence length="149" mass="16480">MFELFVTPLAQEADEGKLDAVINHVKQQIEQGSIDMSQAFKDVKQALGLTDQQAASKIKLYYDASNESALKHSAKANTKQGEKSSLTVQNLSCELLNEPDSYLSILQGQGVGMMTPFIEAKSLIERLNELLPQLTAEQRAVIQQRITVE</sequence>
<dbReference type="Proteomes" id="UP001238540">
    <property type="component" value="Unassembled WGS sequence"/>
</dbReference>